<evidence type="ECO:0000256" key="3">
    <source>
        <dbReference type="ARBA" id="ARBA00022801"/>
    </source>
</evidence>
<dbReference type="InterPro" id="IPR043504">
    <property type="entry name" value="Peptidase_S1_PA_chymotrypsin"/>
</dbReference>
<evidence type="ECO:0000256" key="6">
    <source>
        <dbReference type="ARBA" id="ARBA00023180"/>
    </source>
</evidence>
<dbReference type="GO" id="GO:0006508">
    <property type="term" value="P:proteolysis"/>
    <property type="evidence" value="ECO:0007669"/>
    <property type="project" value="UniProtKB-KW"/>
</dbReference>
<evidence type="ECO:0000256" key="7">
    <source>
        <dbReference type="ARBA" id="ARBA00024195"/>
    </source>
</evidence>
<dbReference type="AlphaFoldDB" id="A0A3Q1G817"/>
<keyword evidence="5" id="KW-1015">Disulfide bond</keyword>
<proteinExistence type="inferred from homology"/>
<feature type="domain" description="Peptidase S1" evidence="8">
    <location>
        <begin position="1"/>
        <end position="207"/>
    </location>
</feature>
<reference evidence="9" key="1">
    <citation type="submission" date="2025-08" db="UniProtKB">
        <authorList>
            <consortium name="Ensembl"/>
        </authorList>
    </citation>
    <scope>IDENTIFICATION</scope>
</reference>
<dbReference type="GeneTree" id="ENSGT00940000163160"/>
<dbReference type="PANTHER" id="PTHR24253:SF144">
    <property type="entry name" value="CHYMOTRYPSIN-LIKE PROTEASE CTRL-1-RELATED"/>
    <property type="match status" value="1"/>
</dbReference>
<protein>
    <recommendedName>
        <fullName evidence="8">Peptidase S1 domain-containing protein</fullName>
    </recommendedName>
</protein>
<keyword evidence="1" id="KW-0645">Protease</keyword>
<dbReference type="PROSITE" id="PS50240">
    <property type="entry name" value="TRYPSIN_DOM"/>
    <property type="match status" value="1"/>
</dbReference>
<dbReference type="STRING" id="80966.ENSAPOP00000026148"/>
<reference evidence="9" key="2">
    <citation type="submission" date="2025-09" db="UniProtKB">
        <authorList>
            <consortium name="Ensembl"/>
        </authorList>
    </citation>
    <scope>IDENTIFICATION</scope>
</reference>
<keyword evidence="2" id="KW-0732">Signal</keyword>
<keyword evidence="10" id="KW-1185">Reference proteome</keyword>
<dbReference type="CDD" id="cd00190">
    <property type="entry name" value="Tryp_SPc"/>
    <property type="match status" value="1"/>
</dbReference>
<evidence type="ECO:0000259" key="8">
    <source>
        <dbReference type="PROSITE" id="PS50240"/>
    </source>
</evidence>
<dbReference type="SMART" id="SM00020">
    <property type="entry name" value="Tryp_SPc"/>
    <property type="match status" value="1"/>
</dbReference>
<name>A0A3Q1G817_9TELE</name>
<dbReference type="InParanoid" id="A0A3Q1G817"/>
<evidence type="ECO:0000313" key="9">
    <source>
        <dbReference type="Ensembl" id="ENSAPOP00000026148.1"/>
    </source>
</evidence>
<dbReference type="PANTHER" id="PTHR24253">
    <property type="entry name" value="TRANSMEMBRANE PROTEASE SERINE"/>
    <property type="match status" value="1"/>
</dbReference>
<dbReference type="SUPFAM" id="SSF50494">
    <property type="entry name" value="Trypsin-like serine proteases"/>
    <property type="match status" value="1"/>
</dbReference>
<dbReference type="InterPro" id="IPR001254">
    <property type="entry name" value="Trypsin_dom"/>
</dbReference>
<dbReference type="FunFam" id="2.40.10.10:FF:000002">
    <property type="entry name" value="Transmembrane protease serine"/>
    <property type="match status" value="1"/>
</dbReference>
<dbReference type="Gene3D" id="2.40.10.10">
    <property type="entry name" value="Trypsin-like serine proteases"/>
    <property type="match status" value="1"/>
</dbReference>
<dbReference type="Ensembl" id="ENSAPOT00000004484.1">
    <property type="protein sequence ID" value="ENSAPOP00000026148.1"/>
    <property type="gene ID" value="ENSAPOG00000009714.1"/>
</dbReference>
<comment type="similarity">
    <text evidence="7">Belongs to the peptidase S1 family. CLIP subfamily.</text>
</comment>
<evidence type="ECO:0000256" key="5">
    <source>
        <dbReference type="ARBA" id="ARBA00023157"/>
    </source>
</evidence>
<evidence type="ECO:0000256" key="4">
    <source>
        <dbReference type="ARBA" id="ARBA00022825"/>
    </source>
</evidence>
<dbReference type="GO" id="GO:0004252">
    <property type="term" value="F:serine-type endopeptidase activity"/>
    <property type="evidence" value="ECO:0007669"/>
    <property type="project" value="InterPro"/>
</dbReference>
<evidence type="ECO:0000256" key="1">
    <source>
        <dbReference type="ARBA" id="ARBA00022670"/>
    </source>
</evidence>
<dbReference type="InterPro" id="IPR033116">
    <property type="entry name" value="TRYPSIN_SER"/>
</dbReference>
<sequence length="316" mass="35066">MDTNSLCLQRMLIYLHVQSFLSSSKDLNTTVVHLGLQNLSGSNPGEVIRRLADIVCYPFYNSTTFEDDICLLKLSSPVTITTYIQPVYLAAANSTFYNGTSSWVTGYGITDFFNTTGGPLQEANIPIIGNKQCQCYHRFQNITKNMICAGRRDSCQGDSGGPLMSNNGSVFVQSGVASWAVGCAQLRSPGVYTRVSRYHRWINYTVTGMRPRFVTFMSTGNNSDLNFTCHSPPPFSTPYPPFNDTYPPFPTRGPHFTFYPPFTYPPFTTDYPPFRPRPCDPNFPSAFCAGENLIHFTNFVALSVLALVLQAFVGSG</sequence>
<dbReference type="Pfam" id="PF00089">
    <property type="entry name" value="Trypsin"/>
    <property type="match status" value="1"/>
</dbReference>
<dbReference type="InterPro" id="IPR001314">
    <property type="entry name" value="Peptidase_S1A"/>
</dbReference>
<dbReference type="PROSITE" id="PS00135">
    <property type="entry name" value="TRYPSIN_SER"/>
    <property type="match status" value="1"/>
</dbReference>
<accession>A0A3Q1G817</accession>
<dbReference type="PRINTS" id="PR00722">
    <property type="entry name" value="CHYMOTRYPSIN"/>
</dbReference>
<dbReference type="InterPro" id="IPR009003">
    <property type="entry name" value="Peptidase_S1_PA"/>
</dbReference>
<keyword evidence="3" id="KW-0378">Hydrolase</keyword>
<evidence type="ECO:0000313" key="10">
    <source>
        <dbReference type="Proteomes" id="UP000257200"/>
    </source>
</evidence>
<keyword evidence="6" id="KW-0325">Glycoprotein</keyword>
<keyword evidence="4" id="KW-0720">Serine protease</keyword>
<organism evidence="9 10">
    <name type="scientific">Acanthochromis polyacanthus</name>
    <name type="common">spiny chromis</name>
    <dbReference type="NCBI Taxonomy" id="80966"/>
    <lineage>
        <taxon>Eukaryota</taxon>
        <taxon>Metazoa</taxon>
        <taxon>Chordata</taxon>
        <taxon>Craniata</taxon>
        <taxon>Vertebrata</taxon>
        <taxon>Euteleostomi</taxon>
        <taxon>Actinopterygii</taxon>
        <taxon>Neopterygii</taxon>
        <taxon>Teleostei</taxon>
        <taxon>Neoteleostei</taxon>
        <taxon>Acanthomorphata</taxon>
        <taxon>Ovalentaria</taxon>
        <taxon>Pomacentridae</taxon>
        <taxon>Acanthochromis</taxon>
    </lineage>
</organism>
<dbReference type="Proteomes" id="UP000257200">
    <property type="component" value="Unplaced"/>
</dbReference>
<evidence type="ECO:0000256" key="2">
    <source>
        <dbReference type="ARBA" id="ARBA00022729"/>
    </source>
</evidence>